<gene>
    <name evidence="1" type="ORF">MLD38_033934</name>
</gene>
<keyword evidence="2" id="KW-1185">Reference proteome</keyword>
<sequence>MGVHGLWELLAPVGRRVSVETLAGKTLAIDASIWMVQFMKAMRDDKGEMVRNAHLLGFFRRICKLLFLRTKPVFVFDGATPALKRKTVIARRKHRENAQAKIRKTAEKLLLNHLKAMKLKELANDIRTQRELNDAKGKNVLLEEETKTLEKDRSAVLSSHDQVKMDEMLAASLAAEEDHELNIIPASKSDEDVDIFLPESLDDVDPAVLDALPPGLRGQIERLSSKDTQDSSRIKNKSENDFLRAFGAFGGSEGDKASTSSRLVSSIAAEEGGPSLYNASSSMAYTFSEDYENDSDEEMIVPESCEAVDKEVLNSLPISVRLDLFTQMKERHIAENRQKYQKLKKAPEKFSELQIQSYLKAVALRREINQVQKASVGRGLGGVQTSRIASEANREFIFSSSYVGNKELLTSSDQSNNKGKEPQTHLDMSSSNAVSEGGPTETFSQVSGLLSSKKSVSDGVQTFLDERGHIRVSRVRAMGIRMTRDLQRNLDMMKEIERDHAYVNSQPSDIPNTEPSGNINTPDPTRNETIDETLGGQDGKSTSLMTGTPSLKFANASPIQISFEDGGKSGSVDDDDDIFTQLVAGEPVNLSVEKASSSMLSSQRGSYSLQHEKGYSFLNNSEVEAGQGGESNSNDDSEVDWEEGCDIPVAAQRSEPKKSASRGVLEEDADLREAIRRSMDDQMCDIASAGDQQSKLDVEISHQIGAIFGLENDNAKQILLNKVGGSFVAHSDIMDDAPTTHDSDGKRFSEITGFSLDREESGKSYEYIHLTADKPDEVHQHSHSEVLLEDGGNIQDQGSELSGGLNVASETDQGNWDTGNIVGLLSQEIASSDKGNQIGVPFSVGASLRPLTGIDDKGSKADSTISPPANEKRNRDASGELLGSTESKCPAAVDMVPNYIKDTTGDLEKNRNGLVNSAHDNQAEFSRENLEEEIQKLGEECTNLEKEQKKLERNAESVSSEMFVECQELLQMFGIPYLVAPMEAEAQCAFMELENLVDGVVTDDSDVLLFGAKSVYKNIFDDRKYVEMYLFKDIEKELGLTREKLISMALLLGSDYTEGVSGIGIVNAIEIVNAFPEEDGLRKFREWVESPDPAILGKVDLPTRSASKKRGWRASGSEMESEGASSLEALAQEENLPDETEEIKQKFINTHRNVSKNWHFPPNFPSEAVISAYCSPQVDRSTESFSWGKPDLFLLRKLCWEKFGWGNQKADELLIPVLNEYSKQETQLRLEAFYSFNERFAKIRSRRIKKAVKGITKGKSSVLMDDSIQAATRHGKTGSNSPKQNNEMSEDVLGRSEKRSSACHSNALEDGTSMQQRKTKANGKCSLAETGNGSTSNLSSPKQHPGKRARGKGRKAAVTKKKKVEYSNESQGSSGSSDSDPNPSNSKEENREGHKQVRRSGRHRKKVDYSVDGSEDELMKCGSHARRDDETAHGNNQFSTDKHDELPITADRPVRENASSDYLKTGGGFCMDEDNTDYVNNSQDTPQEDNFYQDVRRMDSGFFMNEMEAGGVPENHGPNQGACDQAIVRPVSVAEVYSAVPDGIEKQTDGSHTRPEMESGDAKTKHDYGSNVPPEGSSVKDHPPIAAYGSLKAMPILRRKRRKT</sequence>
<organism evidence="1 2">
    <name type="scientific">Melastoma candidum</name>
    <dbReference type="NCBI Taxonomy" id="119954"/>
    <lineage>
        <taxon>Eukaryota</taxon>
        <taxon>Viridiplantae</taxon>
        <taxon>Streptophyta</taxon>
        <taxon>Embryophyta</taxon>
        <taxon>Tracheophyta</taxon>
        <taxon>Spermatophyta</taxon>
        <taxon>Magnoliopsida</taxon>
        <taxon>eudicotyledons</taxon>
        <taxon>Gunneridae</taxon>
        <taxon>Pentapetalae</taxon>
        <taxon>rosids</taxon>
        <taxon>malvids</taxon>
        <taxon>Myrtales</taxon>
        <taxon>Melastomataceae</taxon>
        <taxon>Melastomatoideae</taxon>
        <taxon>Melastomateae</taxon>
        <taxon>Melastoma</taxon>
    </lineage>
</organism>
<comment type="caution">
    <text evidence="1">The sequence shown here is derived from an EMBL/GenBank/DDBJ whole genome shotgun (WGS) entry which is preliminary data.</text>
</comment>
<reference evidence="2" key="1">
    <citation type="journal article" date="2023" name="Front. Plant Sci.">
        <title>Chromosomal-level genome assembly of Melastoma candidum provides insights into trichome evolution.</title>
        <authorList>
            <person name="Zhong Y."/>
            <person name="Wu W."/>
            <person name="Sun C."/>
            <person name="Zou P."/>
            <person name="Liu Y."/>
            <person name="Dai S."/>
            <person name="Zhou R."/>
        </authorList>
    </citation>
    <scope>NUCLEOTIDE SEQUENCE [LARGE SCALE GENOMIC DNA]</scope>
</reference>
<evidence type="ECO:0000313" key="2">
    <source>
        <dbReference type="Proteomes" id="UP001057402"/>
    </source>
</evidence>
<proteinExistence type="predicted"/>
<name>A0ACB9MA78_9MYRT</name>
<evidence type="ECO:0000313" key="1">
    <source>
        <dbReference type="EMBL" id="KAI4320456.1"/>
    </source>
</evidence>
<accession>A0ACB9MA78</accession>
<dbReference type="EMBL" id="CM042889">
    <property type="protein sequence ID" value="KAI4320456.1"/>
    <property type="molecule type" value="Genomic_DNA"/>
</dbReference>
<protein>
    <submittedName>
        <fullName evidence="1">Uncharacterized protein</fullName>
    </submittedName>
</protein>
<dbReference type="Proteomes" id="UP001057402">
    <property type="component" value="Chromosome 10"/>
</dbReference>